<proteinExistence type="predicted"/>
<evidence type="ECO:0000256" key="2">
    <source>
        <dbReference type="ARBA" id="ARBA00022723"/>
    </source>
</evidence>
<keyword evidence="2" id="KW-0479">Metal-binding</keyword>
<evidence type="ECO:0000256" key="6">
    <source>
        <dbReference type="ARBA" id="ARBA00023125"/>
    </source>
</evidence>
<dbReference type="STRING" id="568069.A0A1J1HY42"/>
<dbReference type="EMBL" id="CVRI01000020">
    <property type="protein sequence ID" value="CRK91057.1"/>
    <property type="molecule type" value="Genomic_DNA"/>
</dbReference>
<keyword evidence="7" id="KW-0539">Nucleus</keyword>
<evidence type="ECO:0000313" key="10">
    <source>
        <dbReference type="EMBL" id="CRK91057.1"/>
    </source>
</evidence>
<evidence type="ECO:0000256" key="7">
    <source>
        <dbReference type="ARBA" id="ARBA00023242"/>
    </source>
</evidence>
<gene>
    <name evidence="10" type="ORF">CLUMA_CG004745</name>
</gene>
<dbReference type="Proteomes" id="UP000183832">
    <property type="component" value="Unassembled WGS sequence"/>
</dbReference>
<dbReference type="GO" id="GO:0008270">
    <property type="term" value="F:zinc ion binding"/>
    <property type="evidence" value="ECO:0007669"/>
    <property type="project" value="UniProtKB-KW"/>
</dbReference>
<name>A0A1J1HY42_9DIPT</name>
<dbReference type="GO" id="GO:0006357">
    <property type="term" value="P:regulation of transcription by RNA polymerase II"/>
    <property type="evidence" value="ECO:0007669"/>
    <property type="project" value="TreeGrafter"/>
</dbReference>
<evidence type="ECO:0000256" key="4">
    <source>
        <dbReference type="ARBA" id="ARBA00022771"/>
    </source>
</evidence>
<evidence type="ECO:0000259" key="9">
    <source>
        <dbReference type="PROSITE" id="PS50157"/>
    </source>
</evidence>
<feature type="domain" description="C2H2-type" evidence="9">
    <location>
        <begin position="279"/>
        <end position="307"/>
    </location>
</feature>
<reference evidence="10 11" key="1">
    <citation type="submission" date="2015-04" db="EMBL/GenBank/DDBJ databases">
        <authorList>
            <person name="Syromyatnikov M.Y."/>
            <person name="Popov V.N."/>
        </authorList>
    </citation>
    <scope>NUCLEOTIDE SEQUENCE [LARGE SCALE GENOMIC DNA]</scope>
</reference>
<dbReference type="SMART" id="SM00355">
    <property type="entry name" value="ZnF_C2H2"/>
    <property type="match status" value="2"/>
</dbReference>
<dbReference type="InterPro" id="IPR050589">
    <property type="entry name" value="Ikaros_C2H2-ZF"/>
</dbReference>
<dbReference type="PROSITE" id="PS00028">
    <property type="entry name" value="ZINC_FINGER_C2H2_1"/>
    <property type="match status" value="1"/>
</dbReference>
<dbReference type="Gene3D" id="3.30.160.60">
    <property type="entry name" value="Classic Zinc Finger"/>
    <property type="match status" value="1"/>
</dbReference>
<organism evidence="10 11">
    <name type="scientific">Clunio marinus</name>
    <dbReference type="NCBI Taxonomy" id="568069"/>
    <lineage>
        <taxon>Eukaryota</taxon>
        <taxon>Metazoa</taxon>
        <taxon>Ecdysozoa</taxon>
        <taxon>Arthropoda</taxon>
        <taxon>Hexapoda</taxon>
        <taxon>Insecta</taxon>
        <taxon>Pterygota</taxon>
        <taxon>Neoptera</taxon>
        <taxon>Endopterygota</taxon>
        <taxon>Diptera</taxon>
        <taxon>Nematocera</taxon>
        <taxon>Chironomoidea</taxon>
        <taxon>Chironomidae</taxon>
        <taxon>Clunio</taxon>
    </lineage>
</organism>
<dbReference type="AlphaFoldDB" id="A0A1J1HY42"/>
<dbReference type="OrthoDB" id="3437960at2759"/>
<comment type="subcellular location">
    <subcellularLocation>
        <location evidence="1">Nucleus</location>
    </subcellularLocation>
</comment>
<dbReference type="GO" id="GO:0000978">
    <property type="term" value="F:RNA polymerase II cis-regulatory region sequence-specific DNA binding"/>
    <property type="evidence" value="ECO:0007669"/>
    <property type="project" value="TreeGrafter"/>
</dbReference>
<keyword evidence="3" id="KW-0677">Repeat</keyword>
<dbReference type="SUPFAM" id="SSF57667">
    <property type="entry name" value="beta-beta-alpha zinc fingers"/>
    <property type="match status" value="1"/>
</dbReference>
<keyword evidence="4 8" id="KW-0863">Zinc-finger</keyword>
<keyword evidence="5" id="KW-0862">Zinc</keyword>
<dbReference type="InterPro" id="IPR036236">
    <property type="entry name" value="Znf_C2H2_sf"/>
</dbReference>
<dbReference type="PANTHER" id="PTHR24404">
    <property type="entry name" value="ZINC FINGER PROTEIN"/>
    <property type="match status" value="1"/>
</dbReference>
<dbReference type="PANTHER" id="PTHR24404:SF114">
    <property type="entry name" value="KLUMPFUSS, ISOFORM B-RELATED"/>
    <property type="match status" value="1"/>
</dbReference>
<protein>
    <submittedName>
        <fullName evidence="10">CLUMA_CG004745, isoform A</fullName>
    </submittedName>
</protein>
<evidence type="ECO:0000256" key="1">
    <source>
        <dbReference type="ARBA" id="ARBA00004123"/>
    </source>
</evidence>
<dbReference type="PROSITE" id="PS50157">
    <property type="entry name" value="ZINC_FINGER_C2H2_2"/>
    <property type="match status" value="1"/>
</dbReference>
<sequence>MQQADTKSFFYEKHIKFLDSSDRISDYNAFLNYLSSSNDQIIWRNDWKVFNQIDGICFYKLKKDDLFNIVNISIEILIDSEMNVRIISEGNEAEILEIQWLLKDMKLEYWNQFHCLLDYYGSEPIIKLKTNPSYHVQKAIENLNRISSLSTVDNLINPVKTRLAEVLDEICFNKDPFLASDVKVEDMVIKEEPEYGNVAVECVMFEEPLREPVATFEDEVKKHYTNKAKRLKNTNKSEICKIIKDSNEESQSTQCQFCDKICKSRMHLHSHLHNAHVDHGCCDICGKVFKSKKRLKAHMTLHKERERAKCPHCGDEMLPQNLRRYIRVSHEGYRPFGW</sequence>
<evidence type="ECO:0000313" key="11">
    <source>
        <dbReference type="Proteomes" id="UP000183832"/>
    </source>
</evidence>
<evidence type="ECO:0000256" key="5">
    <source>
        <dbReference type="ARBA" id="ARBA00022833"/>
    </source>
</evidence>
<dbReference type="GO" id="GO:0005634">
    <property type="term" value="C:nucleus"/>
    <property type="evidence" value="ECO:0007669"/>
    <property type="project" value="UniProtKB-SubCell"/>
</dbReference>
<keyword evidence="6" id="KW-0238">DNA-binding</keyword>
<dbReference type="InterPro" id="IPR013087">
    <property type="entry name" value="Znf_C2H2_type"/>
</dbReference>
<accession>A0A1J1HY42</accession>
<dbReference type="GO" id="GO:0003700">
    <property type="term" value="F:DNA-binding transcription factor activity"/>
    <property type="evidence" value="ECO:0007669"/>
    <property type="project" value="TreeGrafter"/>
</dbReference>
<evidence type="ECO:0000256" key="3">
    <source>
        <dbReference type="ARBA" id="ARBA00022737"/>
    </source>
</evidence>
<keyword evidence="11" id="KW-1185">Reference proteome</keyword>
<evidence type="ECO:0000256" key="8">
    <source>
        <dbReference type="PROSITE-ProRule" id="PRU00042"/>
    </source>
</evidence>